<dbReference type="PANTHER" id="PTHR38016:SF1">
    <property type="entry name" value="LIMITING CO2-INDUCIBLE PROTEIN B_C BETA CARBONYIC ANHYDRASE DOMAIN-CONTAINING PROTEIN"/>
    <property type="match status" value="1"/>
</dbReference>
<dbReference type="InterPro" id="IPR040703">
    <property type="entry name" value="LCIB/C_CA"/>
</dbReference>
<comment type="caution">
    <text evidence="2">The sequence shown here is derived from an EMBL/GenBank/DDBJ whole genome shotgun (WGS) entry which is preliminary data.</text>
</comment>
<organism evidence="2 3">
    <name type="scientific">Volvox africanus</name>
    <dbReference type="NCBI Taxonomy" id="51714"/>
    <lineage>
        <taxon>Eukaryota</taxon>
        <taxon>Viridiplantae</taxon>
        <taxon>Chlorophyta</taxon>
        <taxon>core chlorophytes</taxon>
        <taxon>Chlorophyceae</taxon>
        <taxon>CS clade</taxon>
        <taxon>Chlamydomonadales</taxon>
        <taxon>Volvocaceae</taxon>
        <taxon>Volvox</taxon>
    </lineage>
</organism>
<accession>A0A8J4BMK9</accession>
<dbReference type="AlphaFoldDB" id="A0A8J4BMK9"/>
<dbReference type="PANTHER" id="PTHR38016">
    <property type="entry name" value="UNNAMED PRODUCT"/>
    <property type="match status" value="1"/>
</dbReference>
<evidence type="ECO:0000259" key="1">
    <source>
        <dbReference type="Pfam" id="PF18599"/>
    </source>
</evidence>
<gene>
    <name evidence="2" type="ORF">Vafri_18510</name>
</gene>
<dbReference type="Pfam" id="PF18599">
    <property type="entry name" value="LCIB_C_CA"/>
    <property type="match status" value="1"/>
</dbReference>
<protein>
    <recommendedName>
        <fullName evidence="1">Limiting CO2-inducible protein B/C beta carbonyic anhydrase domain-containing protein</fullName>
    </recommendedName>
</protein>
<name>A0A8J4BMK9_9CHLO</name>
<reference evidence="2" key="1">
    <citation type="journal article" date="2021" name="Proc. Natl. Acad. Sci. U.S.A.">
        <title>Three genomes in the algal genus Volvox reveal the fate of a haploid sex-determining region after a transition to homothallism.</title>
        <authorList>
            <person name="Yamamoto K."/>
            <person name="Hamaji T."/>
            <person name="Kawai-Toyooka H."/>
            <person name="Matsuzaki R."/>
            <person name="Takahashi F."/>
            <person name="Nishimura Y."/>
            <person name="Kawachi M."/>
            <person name="Noguchi H."/>
            <person name="Minakuchi Y."/>
            <person name="Umen J.G."/>
            <person name="Toyoda A."/>
            <person name="Nozaki H."/>
        </authorList>
    </citation>
    <scope>NUCLEOTIDE SEQUENCE</scope>
    <source>
        <strain evidence="2">NIES-3780</strain>
    </source>
</reference>
<proteinExistence type="predicted"/>
<evidence type="ECO:0000313" key="3">
    <source>
        <dbReference type="Proteomes" id="UP000747399"/>
    </source>
</evidence>
<dbReference type="EMBL" id="BNCO01000068">
    <property type="protein sequence ID" value="GIL64613.1"/>
    <property type="molecule type" value="Genomic_DNA"/>
</dbReference>
<dbReference type="Proteomes" id="UP000747399">
    <property type="component" value="Unassembled WGS sequence"/>
</dbReference>
<sequence>MPGRIMPFPRSSILVAHALEALESSTIGIKPNLKDSTILENLWSVRPTHSPQPTTLYQNSQIRTISALASDASSGTQRKVLSSHTGAGAFPSAVGGLDIGCYTNSCGSGGSSMVLTPCRTCGKVLCHVHHRAEPSRAGHGSMIMSMGKRIRMSTASHAAFHAQPSTPWATDDRATGLAERLAEVTKHFPTALSVDDFISRVEVALAGYGFTGDNSIAMSNLCRDESCLILEDKIEAAFGSCFSTHGLGGVLTCGVIGMKAGLSHSPVVGGKERYVFFSFPHIAIDSEGKVGAVSRPNRPGASAACGALIACLGDLKRDGLGPHVKTPGVHDPLEPEYSILKQRIARRLAYEGIKPQDMDLVEITKAAERVISTDLEYLISKAVDPHKANYAVFTGVQIHNWAADLNNTDVPSLEFVGVGRSYVVVNGEKIHLDLNKVPALSPRQLQILAAASTADGKAATAAAAGKLVQEIPRDYLLKRLGGAQSRSHVDSGYEPSWGSYVTMQQKEDPHAGAPQMDHPFEAADAAKQEEGRMAANTSFFWGGKK</sequence>
<feature type="domain" description="Limiting CO2-inducible protein B/C beta carbonyic anhydrase" evidence="1">
    <location>
        <begin position="191"/>
        <end position="423"/>
    </location>
</feature>
<keyword evidence="3" id="KW-1185">Reference proteome</keyword>
<evidence type="ECO:0000313" key="2">
    <source>
        <dbReference type="EMBL" id="GIL64613.1"/>
    </source>
</evidence>